<evidence type="ECO:0008006" key="4">
    <source>
        <dbReference type="Google" id="ProtNLM"/>
    </source>
</evidence>
<protein>
    <recommendedName>
        <fullName evidence="4">Cell division protein ZapB</fullName>
    </recommendedName>
</protein>
<evidence type="ECO:0000313" key="2">
    <source>
        <dbReference type="EMBL" id="KWZ78023.1"/>
    </source>
</evidence>
<dbReference type="PATRIC" id="fig|1398.22.peg.3131"/>
<comment type="caution">
    <text evidence="2">The sequence shown here is derived from an EMBL/GenBank/DDBJ whole genome shotgun (WGS) entry which is preliminary data.</text>
</comment>
<sequence>MDEDRKELLKQLDNLKKQLKEAEETIDILQRENDELRGEIMARDERNDLVVEEIGSKIDKLLDFLIGGNKNEK</sequence>
<proteinExistence type="predicted"/>
<evidence type="ECO:0000256" key="1">
    <source>
        <dbReference type="SAM" id="Coils"/>
    </source>
</evidence>
<accession>A0A133KEM4</accession>
<dbReference type="EMBL" id="LRPN01000155">
    <property type="protein sequence ID" value="KWZ78023.1"/>
    <property type="molecule type" value="Genomic_DNA"/>
</dbReference>
<dbReference type="AlphaFoldDB" id="A0A133KEM4"/>
<organism evidence="2 3">
    <name type="scientific">Heyndrickxia coagulans</name>
    <name type="common">Weizmannia coagulans</name>
    <dbReference type="NCBI Taxonomy" id="1398"/>
    <lineage>
        <taxon>Bacteria</taxon>
        <taxon>Bacillati</taxon>
        <taxon>Bacillota</taxon>
        <taxon>Bacilli</taxon>
        <taxon>Bacillales</taxon>
        <taxon>Bacillaceae</taxon>
        <taxon>Heyndrickxia</taxon>
    </lineage>
</organism>
<dbReference type="Proteomes" id="UP000070376">
    <property type="component" value="Unassembled WGS sequence"/>
</dbReference>
<reference evidence="3" key="1">
    <citation type="submission" date="2016-01" db="EMBL/GenBank/DDBJ databases">
        <authorList>
            <person name="Mitreva M."/>
            <person name="Pepin K.H."/>
            <person name="Mihindukulasuriya K.A."/>
            <person name="Fulton R."/>
            <person name="Fronick C."/>
            <person name="O'Laughlin M."/>
            <person name="Miner T."/>
            <person name="Herter B."/>
            <person name="Rosa B.A."/>
            <person name="Cordes M."/>
            <person name="Tomlinson C."/>
            <person name="Wollam A."/>
            <person name="Palsikar V.B."/>
            <person name="Mardis E.R."/>
            <person name="Wilson R.K."/>
        </authorList>
    </citation>
    <scope>NUCLEOTIDE SEQUENCE [LARGE SCALE GENOMIC DNA]</scope>
    <source>
        <strain evidence="3">GED7749B</strain>
    </source>
</reference>
<name>A0A133KEM4_HEYCO</name>
<keyword evidence="1" id="KW-0175">Coiled coil</keyword>
<dbReference type="RefSeq" id="WP_013858332.1">
    <property type="nucleotide sequence ID" value="NZ_CP120208.1"/>
</dbReference>
<feature type="coiled-coil region" evidence="1">
    <location>
        <begin position="5"/>
        <end position="46"/>
    </location>
</feature>
<evidence type="ECO:0000313" key="3">
    <source>
        <dbReference type="Proteomes" id="UP000070376"/>
    </source>
</evidence>
<gene>
    <name evidence="2" type="ORF">HMPREF3213_03127</name>
</gene>